<dbReference type="InterPro" id="IPR050317">
    <property type="entry name" value="Plant_Fungal_Acyltransferase"/>
</dbReference>
<sequence length="195" mass="22311">MQVTELKCGAIVVSCALDHRIADAFSLNMFLVAWAEFAQTKKLSNLPSFRTSLLNPRRPPRYDKTYDHLYLPKSSLPPPRSFDEKLHSRIYHIGFSSINHLQSQASSKTTRRSKLRSFTAFVWKLLAQEQHNDANKRTKRTRMGVIVNGRRFLTGNNEKESSILANHFGNIVSVPYGEFNNQDLQGVRMKFGLVV</sequence>
<proteinExistence type="inferred from homology"/>
<dbReference type="Proteomes" id="UP001408789">
    <property type="component" value="Unassembled WGS sequence"/>
</dbReference>
<evidence type="ECO:0000313" key="3">
    <source>
        <dbReference type="Proteomes" id="UP001408789"/>
    </source>
</evidence>
<dbReference type="PANTHER" id="PTHR31642:SF272">
    <property type="entry name" value="ALCOHOL O-ACETYLTRANSFERASE"/>
    <property type="match status" value="1"/>
</dbReference>
<dbReference type="Gene3D" id="3.30.559.10">
    <property type="entry name" value="Chloramphenicol acetyltransferase-like domain"/>
    <property type="match status" value="2"/>
</dbReference>
<evidence type="ECO:0000256" key="1">
    <source>
        <dbReference type="ARBA" id="ARBA00009861"/>
    </source>
</evidence>
<dbReference type="PANTHER" id="PTHR31642">
    <property type="entry name" value="TRICHOTHECENE 3-O-ACETYLTRANSFERASE"/>
    <property type="match status" value="1"/>
</dbReference>
<organism evidence="2 3">
    <name type="scientific">Deinandra increscens subsp. villosa</name>
    <dbReference type="NCBI Taxonomy" id="3103831"/>
    <lineage>
        <taxon>Eukaryota</taxon>
        <taxon>Viridiplantae</taxon>
        <taxon>Streptophyta</taxon>
        <taxon>Embryophyta</taxon>
        <taxon>Tracheophyta</taxon>
        <taxon>Spermatophyta</taxon>
        <taxon>Magnoliopsida</taxon>
        <taxon>eudicotyledons</taxon>
        <taxon>Gunneridae</taxon>
        <taxon>Pentapetalae</taxon>
        <taxon>asterids</taxon>
        <taxon>campanulids</taxon>
        <taxon>Asterales</taxon>
        <taxon>Asteraceae</taxon>
        <taxon>Asteroideae</taxon>
        <taxon>Heliantheae alliance</taxon>
        <taxon>Madieae</taxon>
        <taxon>Madiinae</taxon>
        <taxon>Deinandra</taxon>
    </lineage>
</organism>
<comment type="caution">
    <text evidence="2">The sequence shown here is derived from an EMBL/GenBank/DDBJ whole genome shotgun (WGS) entry which is preliminary data.</text>
</comment>
<accession>A0AAP0C3N4</accession>
<keyword evidence="3" id="KW-1185">Reference proteome</keyword>
<evidence type="ECO:0000313" key="2">
    <source>
        <dbReference type="EMBL" id="KAK9048231.1"/>
    </source>
</evidence>
<name>A0AAP0C3N4_9ASTR</name>
<dbReference type="AlphaFoldDB" id="A0AAP0C3N4"/>
<gene>
    <name evidence="2" type="ORF">SSX86_032806</name>
</gene>
<protein>
    <submittedName>
        <fullName evidence="2">Uncharacterized protein</fullName>
    </submittedName>
</protein>
<dbReference type="GO" id="GO:0016747">
    <property type="term" value="F:acyltransferase activity, transferring groups other than amino-acyl groups"/>
    <property type="evidence" value="ECO:0007669"/>
    <property type="project" value="TreeGrafter"/>
</dbReference>
<dbReference type="Pfam" id="PF02458">
    <property type="entry name" value="Transferase"/>
    <property type="match status" value="1"/>
</dbReference>
<dbReference type="InterPro" id="IPR023213">
    <property type="entry name" value="CAT-like_dom_sf"/>
</dbReference>
<dbReference type="EMBL" id="JBCNJP010013937">
    <property type="protein sequence ID" value="KAK9048231.1"/>
    <property type="molecule type" value="Genomic_DNA"/>
</dbReference>
<reference evidence="2 3" key="1">
    <citation type="submission" date="2024-04" db="EMBL/GenBank/DDBJ databases">
        <title>The reference genome of an endangered Asteraceae, Deinandra increscens subsp. villosa, native to the Central Coast of California.</title>
        <authorList>
            <person name="Guilliams M."/>
            <person name="Hasenstab-Lehman K."/>
            <person name="Meyer R."/>
            <person name="Mcevoy S."/>
        </authorList>
    </citation>
    <scope>NUCLEOTIDE SEQUENCE [LARGE SCALE GENOMIC DNA]</scope>
    <source>
        <tissue evidence="2">Leaf</tissue>
    </source>
</reference>
<comment type="similarity">
    <text evidence="1">Belongs to the plant acyltransferase family.</text>
</comment>